<evidence type="ECO:0000313" key="1">
    <source>
        <dbReference type="EMBL" id="EGO26165.1"/>
    </source>
</evidence>
<protein>
    <submittedName>
        <fullName evidence="1">Uncharacterized protein</fullName>
    </submittedName>
</protein>
<dbReference type="GeneID" id="18812696"/>
<accession>F8NQT9</accession>
<dbReference type="RefSeq" id="XP_007316338.1">
    <property type="nucleotide sequence ID" value="XM_007316276.1"/>
</dbReference>
<gene>
    <name evidence="1" type="ORF">SERLADRAFT_407051</name>
</gene>
<organism>
    <name type="scientific">Serpula lacrymans var. lacrymans (strain S7.9)</name>
    <name type="common">Dry rot fungus</name>
    <dbReference type="NCBI Taxonomy" id="578457"/>
    <lineage>
        <taxon>Eukaryota</taxon>
        <taxon>Fungi</taxon>
        <taxon>Dikarya</taxon>
        <taxon>Basidiomycota</taxon>
        <taxon>Agaricomycotina</taxon>
        <taxon>Agaricomycetes</taxon>
        <taxon>Agaricomycetidae</taxon>
        <taxon>Boletales</taxon>
        <taxon>Coniophorineae</taxon>
        <taxon>Serpulaceae</taxon>
        <taxon>Serpula</taxon>
    </lineage>
</organism>
<dbReference type="KEGG" id="sla:SERLADRAFT_407051"/>
<proteinExistence type="predicted"/>
<dbReference type="Proteomes" id="UP000008064">
    <property type="component" value="Unassembled WGS sequence"/>
</dbReference>
<dbReference type="AlphaFoldDB" id="F8NQT9"/>
<dbReference type="SUPFAM" id="SSF69318">
    <property type="entry name" value="Integrin alpha N-terminal domain"/>
    <property type="match status" value="1"/>
</dbReference>
<name>F8NQT9_SERL9</name>
<dbReference type="OrthoDB" id="2840902at2759"/>
<reference evidence="1" key="1">
    <citation type="submission" date="2011-04" db="EMBL/GenBank/DDBJ databases">
        <title>Evolution of plant cell wall degrading machinery underlies the functional diversity of forest fungi.</title>
        <authorList>
            <consortium name="US DOE Joint Genome Institute (JGI-PGF)"/>
            <person name="Eastwood D.C."/>
            <person name="Floudas D."/>
            <person name="Binder M."/>
            <person name="Majcherczyk A."/>
            <person name="Schneider P."/>
            <person name="Aerts A."/>
            <person name="Asiegbu F.O."/>
            <person name="Baker S.E."/>
            <person name="Barry K."/>
            <person name="Bendiksby M."/>
            <person name="Blumentritt M."/>
            <person name="Coutinho P.M."/>
            <person name="Cullen D."/>
            <person name="Cullen D."/>
            <person name="Gathman A."/>
            <person name="Goodell B."/>
            <person name="Henrissat B."/>
            <person name="Ihrmark K."/>
            <person name="Kauserud H."/>
            <person name="Kohler A."/>
            <person name="LaButti K."/>
            <person name="Lapidus A."/>
            <person name="Lavin J.L."/>
            <person name="Lee Y.-H."/>
            <person name="Lindquist E."/>
            <person name="Lilly W."/>
            <person name="Lucas S."/>
            <person name="Morin E."/>
            <person name="Murat C."/>
            <person name="Oguiza J.A."/>
            <person name="Park J."/>
            <person name="Pisabarro A.G."/>
            <person name="Riley R."/>
            <person name="Rosling A."/>
            <person name="Salamov A."/>
            <person name="Schmidt O."/>
            <person name="Schmutz J."/>
            <person name="Skrede I."/>
            <person name="Stenlid J."/>
            <person name="Wiebenga A."/>
            <person name="Xie X."/>
            <person name="Kues U."/>
            <person name="Hibbett D.S."/>
            <person name="Hoffmeister D."/>
            <person name="Hogberg N."/>
            <person name="Martin F."/>
            <person name="Grigoriev I.V."/>
            <person name="Watkinson S.C."/>
        </authorList>
    </citation>
    <scope>NUCLEOTIDE SEQUENCE</scope>
    <source>
        <strain evidence="1">S7.9</strain>
    </source>
</reference>
<dbReference type="HOGENOM" id="CLU_816654_0_0_1"/>
<dbReference type="EMBL" id="GL945432">
    <property type="protein sequence ID" value="EGO26165.1"/>
    <property type="molecule type" value="Genomic_DNA"/>
</dbReference>
<sequence length="353" mass="39173">MSDPLTFTPVSQSDNGIGGYDLKSTTDRSFAFDYDHSGRLDHIVLYRPGVGTIWIMKNDYGYFSPVYSQSSGQGIGGYDLASTADRAFAFDYDHSGKLDHLVLYRPNTGTIWILKNTAGTFSPVFQSNNGIGGYDLRSTTDRSFAFDYDHSGRLDHIVLYRPGVGTIWIMKNDYGYFSPVYSQSSGQGIGGYDLASTADRALAFDYNNSGKLDHFVFYRPNTGVVWIVQNFKETFSPVFQSSSGIGGFNLQSPDDLAITFDYNADHRLDHLTLYQPGSGTIWILKNDDGKFSPSYYQGAPGSGIGGYDLASTADRVYAFDYDHSGMNDHLVLYRPGASVIWILKNDNLPDYVK</sequence>
<dbReference type="InterPro" id="IPR028994">
    <property type="entry name" value="Integrin_alpha_N"/>
</dbReference>